<organism evidence="1 2">
    <name type="scientific">Guyanagaster necrorhizus</name>
    <dbReference type="NCBI Taxonomy" id="856835"/>
    <lineage>
        <taxon>Eukaryota</taxon>
        <taxon>Fungi</taxon>
        <taxon>Dikarya</taxon>
        <taxon>Basidiomycota</taxon>
        <taxon>Agaricomycotina</taxon>
        <taxon>Agaricomycetes</taxon>
        <taxon>Agaricomycetidae</taxon>
        <taxon>Agaricales</taxon>
        <taxon>Marasmiineae</taxon>
        <taxon>Physalacriaceae</taxon>
        <taxon>Guyanagaster</taxon>
    </lineage>
</organism>
<dbReference type="RefSeq" id="XP_043039583.1">
    <property type="nucleotide sequence ID" value="XM_043179863.1"/>
</dbReference>
<dbReference type="Proteomes" id="UP000812287">
    <property type="component" value="Unassembled WGS sequence"/>
</dbReference>
<evidence type="ECO:0000313" key="2">
    <source>
        <dbReference type="Proteomes" id="UP000812287"/>
    </source>
</evidence>
<name>A0A9P7VRH5_9AGAR</name>
<reference evidence="1" key="1">
    <citation type="submission" date="2020-11" db="EMBL/GenBank/DDBJ databases">
        <title>Adaptations for nitrogen fixation in a non-lichenized fungal sporocarp promotes dispersal by wood-feeding termites.</title>
        <authorList>
            <consortium name="DOE Joint Genome Institute"/>
            <person name="Koch R.A."/>
            <person name="Yoon G."/>
            <person name="Arayal U."/>
            <person name="Lail K."/>
            <person name="Amirebrahimi M."/>
            <person name="Labutti K."/>
            <person name="Lipzen A."/>
            <person name="Riley R."/>
            <person name="Barry K."/>
            <person name="Henrissat B."/>
            <person name="Grigoriev I.V."/>
            <person name="Herr J.R."/>
            <person name="Aime M.C."/>
        </authorList>
    </citation>
    <scope>NUCLEOTIDE SEQUENCE</scope>
    <source>
        <strain evidence="1">MCA 3950</strain>
    </source>
</reference>
<proteinExistence type="predicted"/>
<keyword evidence="2" id="KW-1185">Reference proteome</keyword>
<accession>A0A9P7VRH5</accession>
<protein>
    <submittedName>
        <fullName evidence="1">Uncharacterized protein</fullName>
    </submittedName>
</protein>
<dbReference type="EMBL" id="MU250535">
    <property type="protein sequence ID" value="KAG7446083.1"/>
    <property type="molecule type" value="Genomic_DNA"/>
</dbReference>
<sequence>MYPGTARRMRQTYDKRPWSLVIVFFLLNVILAASPSFISGRIVNILTSVSHQRVEYQEITVEGDLSENDASNTTALVTVFNQASQLLPNGSGLRTLTQNMTTPTRSTYSTSAATDPSSTNAIDLGSLLRYPRWSIRIHCEKIPDGSKNMSSNGFTYLFTPRETMEGLFSSFNLIFFSDLEESVADVLQLNDTLPSTVDVNGTALAATIVLLNEP</sequence>
<dbReference type="GeneID" id="66102158"/>
<dbReference type="AlphaFoldDB" id="A0A9P7VRH5"/>
<evidence type="ECO:0000313" key="1">
    <source>
        <dbReference type="EMBL" id="KAG7446083.1"/>
    </source>
</evidence>
<comment type="caution">
    <text evidence="1">The sequence shown here is derived from an EMBL/GenBank/DDBJ whole genome shotgun (WGS) entry which is preliminary data.</text>
</comment>
<gene>
    <name evidence="1" type="ORF">BT62DRAFT_151891</name>
</gene>
<dbReference type="OrthoDB" id="8191639at2759"/>